<dbReference type="PANTHER" id="PTHR10302:SF23">
    <property type="entry name" value="PROTEIN OSB4, CHLOROPLASTIC"/>
    <property type="match status" value="1"/>
</dbReference>
<dbReference type="SUPFAM" id="SSF50249">
    <property type="entry name" value="Nucleic acid-binding proteins"/>
    <property type="match status" value="1"/>
</dbReference>
<dbReference type="GeneID" id="104603139"/>
<dbReference type="OMA" id="CFHIVAE"/>
<dbReference type="Proteomes" id="UP000189703">
    <property type="component" value="Unplaced"/>
</dbReference>
<dbReference type="InterPro" id="IPR000424">
    <property type="entry name" value="Primosome_PriB/ssb"/>
</dbReference>
<accession>A0A1U8AEI2</accession>
<reference evidence="5" key="1">
    <citation type="submission" date="2025-08" db="UniProtKB">
        <authorList>
            <consortium name="RefSeq"/>
        </authorList>
    </citation>
    <scope>IDENTIFICATION</scope>
</reference>
<dbReference type="GO" id="GO:0008047">
    <property type="term" value="F:enzyme activator activity"/>
    <property type="evidence" value="ECO:0000318"/>
    <property type="project" value="GO_Central"/>
</dbReference>
<dbReference type="KEGG" id="nnu:104603139"/>
<gene>
    <name evidence="5" type="primary">LOC104603139</name>
</gene>
<evidence type="ECO:0000313" key="5">
    <source>
        <dbReference type="RefSeq" id="XP_010265382.1"/>
    </source>
</evidence>
<dbReference type="GO" id="GO:0003697">
    <property type="term" value="F:single-stranded DNA binding"/>
    <property type="evidence" value="ECO:0000318"/>
    <property type="project" value="GO_Central"/>
</dbReference>
<name>A0A1U8AEI2_NELNU</name>
<dbReference type="InterPro" id="IPR012340">
    <property type="entry name" value="NA-bd_OB-fold"/>
</dbReference>
<proteinExistence type="predicted"/>
<evidence type="ECO:0000256" key="1">
    <source>
        <dbReference type="ARBA" id="ARBA00023125"/>
    </source>
</evidence>
<dbReference type="GO" id="GO:0006260">
    <property type="term" value="P:DNA replication"/>
    <property type="evidence" value="ECO:0000318"/>
    <property type="project" value="GO_Central"/>
</dbReference>
<dbReference type="InParanoid" id="A0A1U8AEI2"/>
<dbReference type="eggNOG" id="ENOG502QPSC">
    <property type="taxonomic scope" value="Eukaryota"/>
</dbReference>
<dbReference type="OrthoDB" id="1078367at2759"/>
<dbReference type="PANTHER" id="PTHR10302">
    <property type="entry name" value="SINGLE-STRANDED DNA-BINDING PROTEIN"/>
    <property type="match status" value="1"/>
</dbReference>
<evidence type="ECO:0000256" key="2">
    <source>
        <dbReference type="PROSITE-ProRule" id="PRU00252"/>
    </source>
</evidence>
<keyword evidence="4" id="KW-1185">Reference proteome</keyword>
<feature type="compositionally biased region" description="Basic and acidic residues" evidence="3">
    <location>
        <begin position="53"/>
        <end position="72"/>
    </location>
</feature>
<protein>
    <submittedName>
        <fullName evidence="5">Protein OSB2, chloroplastic-like isoform X1</fullName>
    </submittedName>
</protein>
<dbReference type="FunCoup" id="A0A1U8AEI2">
    <property type="interactions" value="1269"/>
</dbReference>
<feature type="region of interest" description="Disordered" evidence="3">
    <location>
        <begin position="33"/>
        <end position="76"/>
    </location>
</feature>
<sequence>MKSIYRAFAGVLSSPSTKKWLLHPIVVQSSVYSTTSMKQKSTRKPKSEPSTSESDHKEFYTVPKRPEKEETNWPRPSEIPWQAKVANSVNLIGSVAMPVHFQASPDGKYWAGTIIKQEKTLDLPFLWIPIIFEGDLAHTAACHLKENDRVYVGGQLSADPPPFAMQHGQANVQVMVQSINFVSRKGKLSYSYKKDEPSIGSAETKDDISVKQYWDDLLAKPHEWWDIRLNKNNPTGAAFEHKENGQLLCIDESTPESIHLRLNHLTFDHKITQKWQKSVTDLKTKDVETGESCWRDLVDNPNKWRDYRKYKLDGSINARYPDFKHKDSGLALWLGSAPKWILSKLEGLEFDSKIHKTKQGGDNKEEESWKNLIENPEKWWDNRLVKLNKNAPDFKHKETGKGLWLNSSPAWVHPKLPPVKIPVSKKDTLLS</sequence>
<dbReference type="GO" id="GO:0042645">
    <property type="term" value="C:mitochondrial nucleoid"/>
    <property type="evidence" value="ECO:0000318"/>
    <property type="project" value="GO_Central"/>
</dbReference>
<dbReference type="GO" id="GO:0090297">
    <property type="term" value="P:positive regulation of mitochondrial DNA replication"/>
    <property type="evidence" value="ECO:0000318"/>
    <property type="project" value="GO_Central"/>
</dbReference>
<evidence type="ECO:0000256" key="3">
    <source>
        <dbReference type="SAM" id="MobiDB-lite"/>
    </source>
</evidence>
<dbReference type="InterPro" id="IPR011344">
    <property type="entry name" value="ssDNA-bd"/>
</dbReference>
<dbReference type="PROSITE" id="PS50935">
    <property type="entry name" value="SSB"/>
    <property type="match status" value="1"/>
</dbReference>
<evidence type="ECO:0000313" key="4">
    <source>
        <dbReference type="Proteomes" id="UP000189703"/>
    </source>
</evidence>
<dbReference type="AlphaFoldDB" id="A0A1U8AEI2"/>
<keyword evidence="1 2" id="KW-0238">DNA-binding</keyword>
<organism evidence="4 5">
    <name type="scientific">Nelumbo nucifera</name>
    <name type="common">Sacred lotus</name>
    <dbReference type="NCBI Taxonomy" id="4432"/>
    <lineage>
        <taxon>Eukaryota</taxon>
        <taxon>Viridiplantae</taxon>
        <taxon>Streptophyta</taxon>
        <taxon>Embryophyta</taxon>
        <taxon>Tracheophyta</taxon>
        <taxon>Spermatophyta</taxon>
        <taxon>Magnoliopsida</taxon>
        <taxon>Proteales</taxon>
        <taxon>Nelumbonaceae</taxon>
        <taxon>Nelumbo</taxon>
    </lineage>
</organism>
<dbReference type="RefSeq" id="XP_010265382.1">
    <property type="nucleotide sequence ID" value="XM_010267080.2"/>
</dbReference>